<sequence length="400" mass="43610">MSPSPRRRIGSPPPRDRRPRTRSRTRSPPPSAKRLRLGSHAIGGPMRSPSPRRRPPPTPRSRSPRLPAHSRPSPANGTPEPGMIVEDSPQPVKKEPEPEVKSEPVEPIKMEIESTVVMKSEPEPVKMEEDIKEPVVIRQPPTQPRAHTSANDALIPTGPKSNSPARPPPSIPTGPRNTSPQRIPTGPRANSPPRIPTGPRLSSPPRAPNSSVTIPSGPRGRNRSPPRGPRGDRFGVRGRGGRRGGMPASGTLSNATPLGPGGASKYQQQPSTPATPIIESLPAPEKKENEVEIVVSTPVVEPPKPSIPLPPIPVWDVKMHPERAELHKMLETNKAHRANLQAQYLNPEKNPQRAVNELDLATIDWRAAEGRTARMHVQVELARAGKFGVDYEMREETLVV</sequence>
<feature type="compositionally biased region" description="Basic and acidic residues" evidence="1">
    <location>
        <begin position="120"/>
        <end position="135"/>
    </location>
</feature>
<dbReference type="AlphaFoldDB" id="A0A8H6S9I3"/>
<feature type="region of interest" description="Disordered" evidence="1">
    <location>
        <begin position="1"/>
        <end position="279"/>
    </location>
</feature>
<comment type="caution">
    <text evidence="2">The sequence shown here is derived from an EMBL/GenBank/DDBJ whole genome shotgun (WGS) entry which is preliminary data.</text>
</comment>
<protein>
    <submittedName>
        <fullName evidence="2">Uncharacterized protein</fullName>
    </submittedName>
</protein>
<keyword evidence="3" id="KW-1185">Reference proteome</keyword>
<dbReference type="Proteomes" id="UP000636479">
    <property type="component" value="Unassembled WGS sequence"/>
</dbReference>
<name>A0A8H6S9I3_9AGAR</name>
<gene>
    <name evidence="2" type="ORF">MIND_01071100</name>
</gene>
<dbReference type="GeneID" id="59349803"/>
<feature type="compositionally biased region" description="Low complexity" evidence="1">
    <location>
        <begin position="215"/>
        <end position="225"/>
    </location>
</feature>
<evidence type="ECO:0000313" key="2">
    <source>
        <dbReference type="EMBL" id="KAF7295318.1"/>
    </source>
</evidence>
<feature type="compositionally biased region" description="Polar residues" evidence="1">
    <location>
        <begin position="265"/>
        <end position="274"/>
    </location>
</feature>
<evidence type="ECO:0000256" key="1">
    <source>
        <dbReference type="SAM" id="MobiDB-lite"/>
    </source>
</evidence>
<organism evidence="2 3">
    <name type="scientific">Mycena indigotica</name>
    <dbReference type="NCBI Taxonomy" id="2126181"/>
    <lineage>
        <taxon>Eukaryota</taxon>
        <taxon>Fungi</taxon>
        <taxon>Dikarya</taxon>
        <taxon>Basidiomycota</taxon>
        <taxon>Agaricomycotina</taxon>
        <taxon>Agaricomycetes</taxon>
        <taxon>Agaricomycetidae</taxon>
        <taxon>Agaricales</taxon>
        <taxon>Marasmiineae</taxon>
        <taxon>Mycenaceae</taxon>
        <taxon>Mycena</taxon>
    </lineage>
</organism>
<feature type="compositionally biased region" description="Basic and acidic residues" evidence="1">
    <location>
        <begin position="92"/>
        <end position="112"/>
    </location>
</feature>
<proteinExistence type="predicted"/>
<dbReference type="RefSeq" id="XP_037216681.1">
    <property type="nucleotide sequence ID" value="XM_037367287.1"/>
</dbReference>
<reference evidence="2" key="1">
    <citation type="submission" date="2020-05" db="EMBL/GenBank/DDBJ databases">
        <title>Mycena genomes resolve the evolution of fungal bioluminescence.</title>
        <authorList>
            <person name="Tsai I.J."/>
        </authorList>
    </citation>
    <scope>NUCLEOTIDE SEQUENCE</scope>
    <source>
        <strain evidence="2">171206Taipei</strain>
    </source>
</reference>
<evidence type="ECO:0000313" key="3">
    <source>
        <dbReference type="Proteomes" id="UP000636479"/>
    </source>
</evidence>
<dbReference type="OrthoDB" id="3269397at2759"/>
<accession>A0A8H6S9I3</accession>
<dbReference type="EMBL" id="JACAZF010000009">
    <property type="protein sequence ID" value="KAF7295318.1"/>
    <property type="molecule type" value="Genomic_DNA"/>
</dbReference>